<feature type="compositionally biased region" description="Pro residues" evidence="1">
    <location>
        <begin position="1"/>
        <end position="10"/>
    </location>
</feature>
<feature type="transmembrane region" description="Helical" evidence="2">
    <location>
        <begin position="49"/>
        <end position="71"/>
    </location>
</feature>
<name>A0ABR3YZP5_9PEZI</name>
<gene>
    <name evidence="3" type="ORF">Cpir12675_003928</name>
</gene>
<dbReference type="Proteomes" id="UP001583280">
    <property type="component" value="Unassembled WGS sequence"/>
</dbReference>
<keyword evidence="4" id="KW-1185">Reference proteome</keyword>
<feature type="transmembrane region" description="Helical" evidence="2">
    <location>
        <begin position="186"/>
        <end position="209"/>
    </location>
</feature>
<evidence type="ECO:0000256" key="2">
    <source>
        <dbReference type="SAM" id="Phobius"/>
    </source>
</evidence>
<proteinExistence type="predicted"/>
<reference evidence="3 4" key="1">
    <citation type="journal article" date="2024" name="IMA Fungus">
        <title>IMA Genome - F19 : A genome assembly and annotation guide to empower mycologists, including annotated draft genome sequences of Ceratocystis pirilliformis, Diaporthe australafricana, Fusarium ophioides, Paecilomyces lecythidis, and Sporothrix stenoceras.</title>
        <authorList>
            <person name="Aylward J."/>
            <person name="Wilson A.M."/>
            <person name="Visagie C.M."/>
            <person name="Spraker J."/>
            <person name="Barnes I."/>
            <person name="Buitendag C."/>
            <person name="Ceriani C."/>
            <person name="Del Mar Angel L."/>
            <person name="du Plessis D."/>
            <person name="Fuchs T."/>
            <person name="Gasser K."/>
            <person name="Kramer D."/>
            <person name="Li W."/>
            <person name="Munsamy K."/>
            <person name="Piso A."/>
            <person name="Price J.L."/>
            <person name="Sonnekus B."/>
            <person name="Thomas C."/>
            <person name="van der Nest A."/>
            <person name="van Dijk A."/>
            <person name="van Heerden A."/>
            <person name="van Vuuren N."/>
            <person name="Yilmaz N."/>
            <person name="Duong T.A."/>
            <person name="van der Merwe N.A."/>
            <person name="Wingfield M.J."/>
            <person name="Wingfield B.D."/>
        </authorList>
    </citation>
    <scope>NUCLEOTIDE SEQUENCE [LARGE SCALE GENOMIC DNA]</scope>
    <source>
        <strain evidence="3 4">CMW 12675</strain>
    </source>
</reference>
<evidence type="ECO:0000313" key="4">
    <source>
        <dbReference type="Proteomes" id="UP001583280"/>
    </source>
</evidence>
<feature type="region of interest" description="Disordered" evidence="1">
    <location>
        <begin position="1"/>
        <end position="31"/>
    </location>
</feature>
<keyword evidence="2" id="KW-0472">Membrane</keyword>
<organism evidence="3 4">
    <name type="scientific">Ceratocystis pirilliformis</name>
    <dbReference type="NCBI Taxonomy" id="259994"/>
    <lineage>
        <taxon>Eukaryota</taxon>
        <taxon>Fungi</taxon>
        <taxon>Dikarya</taxon>
        <taxon>Ascomycota</taxon>
        <taxon>Pezizomycotina</taxon>
        <taxon>Sordariomycetes</taxon>
        <taxon>Hypocreomycetidae</taxon>
        <taxon>Microascales</taxon>
        <taxon>Ceratocystidaceae</taxon>
        <taxon>Ceratocystis</taxon>
    </lineage>
</organism>
<protein>
    <submittedName>
        <fullName evidence="3">Uncharacterized protein</fullName>
    </submittedName>
</protein>
<feature type="transmembrane region" description="Helical" evidence="2">
    <location>
        <begin position="126"/>
        <end position="148"/>
    </location>
</feature>
<accession>A0ABR3YZP5</accession>
<evidence type="ECO:0000313" key="3">
    <source>
        <dbReference type="EMBL" id="KAL1893860.1"/>
    </source>
</evidence>
<feature type="compositionally biased region" description="Low complexity" evidence="1">
    <location>
        <begin position="11"/>
        <end position="22"/>
    </location>
</feature>
<sequence>MSTKEMPPPSEFESSSRGTLTPSPTPPVPSPQPISAKIAMLFIRARSSLNLLSLAAGITIIGLSARNLHIYNETHLAANFLLPLWPTNINIGSTIAMIVAGAVVTVCSAVAIALDQAQKNSHTTVGASAAVSVLSFVSAMSAVIVHYAGTSASADTIETWSCKWNHISMLSEPHFGGICLHAKATAGLAVALMPLQLLIMAVVLLGFMADKTGRWRSSMPEK</sequence>
<keyword evidence="2" id="KW-0812">Transmembrane</keyword>
<dbReference type="EMBL" id="JAWDJO010000101">
    <property type="protein sequence ID" value="KAL1893860.1"/>
    <property type="molecule type" value="Genomic_DNA"/>
</dbReference>
<evidence type="ECO:0000256" key="1">
    <source>
        <dbReference type="SAM" id="MobiDB-lite"/>
    </source>
</evidence>
<comment type="caution">
    <text evidence="3">The sequence shown here is derived from an EMBL/GenBank/DDBJ whole genome shotgun (WGS) entry which is preliminary data.</text>
</comment>
<keyword evidence="2" id="KW-1133">Transmembrane helix</keyword>
<feature type="transmembrane region" description="Helical" evidence="2">
    <location>
        <begin position="91"/>
        <end position="114"/>
    </location>
</feature>